<dbReference type="Proteomes" id="UP001177260">
    <property type="component" value="Unassembled WGS sequence"/>
</dbReference>
<dbReference type="EMBL" id="JAOPJF010000043">
    <property type="protein sequence ID" value="KAK1143093.1"/>
    <property type="molecule type" value="Genomic_DNA"/>
</dbReference>
<evidence type="ECO:0000313" key="2">
    <source>
        <dbReference type="Proteomes" id="UP001177260"/>
    </source>
</evidence>
<gene>
    <name evidence="1" type="ORF">N8T08_006977</name>
</gene>
<accession>A0ACC3AYM8</accession>
<keyword evidence="2" id="KW-1185">Reference proteome</keyword>
<proteinExistence type="predicted"/>
<sequence>MDVDLHRGLSILSIDMGIKNLAYAHLVVPGVEVDHSQQGRRGSKLKLKQNKKKKDGTAEMKKGKEHTKKSLPSSHKDISSSTLMNAMAKEDEEKANPTPIEDEEFYPLALAPRAYTIVTALLDAYKPTHVLIERQRTRSQNGSSVLESTLRVGVFEGMLYSIFLTLARERPGTAAPMVVPVEPQRVARFLAQKSEEGVQGYRIKEIAPNGLLHRWIDAYLNKWPGLDKGTSSRRRSPKRKAVDKKTLHEDEVLREVPKLDDLADSLVQGVTWLDWMRTRDRVAREGESMLGLSDGKSKKKE</sequence>
<comment type="caution">
    <text evidence="1">The sequence shown here is derived from an EMBL/GenBank/DDBJ whole genome shotgun (WGS) entry which is preliminary data.</text>
</comment>
<organism evidence="1 2">
    <name type="scientific">Aspergillus melleus</name>
    <dbReference type="NCBI Taxonomy" id="138277"/>
    <lineage>
        <taxon>Eukaryota</taxon>
        <taxon>Fungi</taxon>
        <taxon>Dikarya</taxon>
        <taxon>Ascomycota</taxon>
        <taxon>Pezizomycotina</taxon>
        <taxon>Eurotiomycetes</taxon>
        <taxon>Eurotiomycetidae</taxon>
        <taxon>Eurotiales</taxon>
        <taxon>Aspergillaceae</taxon>
        <taxon>Aspergillus</taxon>
        <taxon>Aspergillus subgen. Circumdati</taxon>
    </lineage>
</organism>
<protein>
    <submittedName>
        <fullName evidence="1">Uncharacterized protein</fullName>
    </submittedName>
</protein>
<name>A0ACC3AYM8_9EURO</name>
<evidence type="ECO:0000313" key="1">
    <source>
        <dbReference type="EMBL" id="KAK1143093.1"/>
    </source>
</evidence>
<reference evidence="1 2" key="1">
    <citation type="journal article" date="2023" name="ACS Omega">
        <title>Identification of the Neoaspergillic Acid Biosynthesis Gene Cluster by Establishing an In Vitro CRISPR-Ribonucleoprotein Genetic System in Aspergillus melleus.</title>
        <authorList>
            <person name="Yuan B."/>
            <person name="Grau M.F."/>
            <person name="Murata R.M."/>
            <person name="Torok T."/>
            <person name="Venkateswaran K."/>
            <person name="Stajich J.E."/>
            <person name="Wang C.C.C."/>
        </authorList>
    </citation>
    <scope>NUCLEOTIDE SEQUENCE [LARGE SCALE GENOMIC DNA]</scope>
    <source>
        <strain evidence="1 2">IMV 1140</strain>
    </source>
</reference>